<comment type="caution">
    <text evidence="1">The sequence shown here is derived from an EMBL/GenBank/DDBJ whole genome shotgun (WGS) entry which is preliminary data.</text>
</comment>
<gene>
    <name evidence="1" type="ORF">PEVE_00006073</name>
</gene>
<name>A0ABN8QPR1_9CNID</name>
<reference evidence="1 2" key="1">
    <citation type="submission" date="2022-05" db="EMBL/GenBank/DDBJ databases">
        <authorList>
            <consortium name="Genoscope - CEA"/>
            <person name="William W."/>
        </authorList>
    </citation>
    <scope>NUCLEOTIDE SEQUENCE [LARGE SCALE GENOMIC DNA]</scope>
</reference>
<dbReference type="Proteomes" id="UP001159427">
    <property type="component" value="Unassembled WGS sequence"/>
</dbReference>
<dbReference type="EMBL" id="CALNXI010001391">
    <property type="protein sequence ID" value="CAH3167466.1"/>
    <property type="molecule type" value="Genomic_DNA"/>
</dbReference>
<organism evidence="1 2">
    <name type="scientific">Porites evermanni</name>
    <dbReference type="NCBI Taxonomy" id="104178"/>
    <lineage>
        <taxon>Eukaryota</taxon>
        <taxon>Metazoa</taxon>
        <taxon>Cnidaria</taxon>
        <taxon>Anthozoa</taxon>
        <taxon>Hexacorallia</taxon>
        <taxon>Scleractinia</taxon>
        <taxon>Fungiina</taxon>
        <taxon>Poritidae</taxon>
        <taxon>Porites</taxon>
    </lineage>
</organism>
<protein>
    <submittedName>
        <fullName evidence="1">Uncharacterized protein</fullName>
    </submittedName>
</protein>
<keyword evidence="2" id="KW-1185">Reference proteome</keyword>
<evidence type="ECO:0000313" key="1">
    <source>
        <dbReference type="EMBL" id="CAH3167466.1"/>
    </source>
</evidence>
<evidence type="ECO:0000313" key="2">
    <source>
        <dbReference type="Proteomes" id="UP001159427"/>
    </source>
</evidence>
<sequence length="71" mass="8199">MKKLQSAQSYVYSTVDKLCPVIEALAQKDDDCREWGLKELVENLRKYTDRNPLPEVATQSRCHETVGESRK</sequence>
<proteinExistence type="predicted"/>
<accession>A0ABN8QPR1</accession>